<gene>
    <name evidence="2" type="ORF">NKR23_g6904</name>
</gene>
<name>A0AA38RCU2_9PEZI</name>
<dbReference type="Gene3D" id="2.60.40.420">
    <property type="entry name" value="Cupredoxins - blue copper proteins"/>
    <property type="match status" value="2"/>
</dbReference>
<organism evidence="2 3">
    <name type="scientific">Pleurostoma richardsiae</name>
    <dbReference type="NCBI Taxonomy" id="41990"/>
    <lineage>
        <taxon>Eukaryota</taxon>
        <taxon>Fungi</taxon>
        <taxon>Dikarya</taxon>
        <taxon>Ascomycota</taxon>
        <taxon>Pezizomycotina</taxon>
        <taxon>Sordariomycetes</taxon>
        <taxon>Sordariomycetidae</taxon>
        <taxon>Calosphaeriales</taxon>
        <taxon>Pleurostomataceae</taxon>
        <taxon>Pleurostoma</taxon>
    </lineage>
</organism>
<dbReference type="CDD" id="cd00920">
    <property type="entry name" value="Cupredoxin"/>
    <property type="match status" value="2"/>
</dbReference>
<proteinExistence type="predicted"/>
<dbReference type="InterPro" id="IPR052953">
    <property type="entry name" value="Ser-rich/MCO-related"/>
</dbReference>
<dbReference type="PANTHER" id="PTHR34883:SF15">
    <property type="entry name" value="EXTRACELLULAR SERINE-RICH PROTEIN"/>
    <property type="match status" value="1"/>
</dbReference>
<evidence type="ECO:0000313" key="3">
    <source>
        <dbReference type="Proteomes" id="UP001174694"/>
    </source>
</evidence>
<keyword evidence="1" id="KW-0732">Signal</keyword>
<feature type="signal peptide" evidence="1">
    <location>
        <begin position="1"/>
        <end position="20"/>
    </location>
</feature>
<dbReference type="EMBL" id="JANBVO010000020">
    <property type="protein sequence ID" value="KAJ9143132.1"/>
    <property type="molecule type" value="Genomic_DNA"/>
</dbReference>
<sequence length="626" mass="66557">MCRSTLLLLPVLLLVSIAEAAHYDVTVGKDSQLKFVPETLNPAVGDTVTYHFFAKNHSVVESSFDDPCHPVAGGFFSGFTPNPLPDVAAATTWTISINDTKPVWVYCSQINGDHCQKGMVHALNAPTSGNTIDAYKAKAATASTSTSPPDGLPVGGLRLLHIDVGLGGNLTFTPNNVTNELPRTMVEFSFNPANHSVVQSSFGDPCHPLDHGFTSGFVPTNVSPSGVLFDIVINDTKPIWFYCAQTKKSHCQSGMVGSINAPATGNTLLAFIDLAAKASESTILPEAPLGGVLSVNGTVIPSLNGNVLNVTGLDFDTISYVPPAGQNMSDYLSGMAGGGPPNSYNWAPTISDNATDLLQLLQWFDDIFLEIVVDGYSKLNGGSWSNSYPKSIVDIIGTLSAQALVHRSTSTDSLQHYSKDVMGLCTYNIPNMNVDAFLHAALTLLLLEIGLILDIIGKVASTDPWLIPALATQVGAKSRMTAVVNMMQNHMAAAAPREALMPAALAYSYAMNNYVADCPDKMEWLSAPIPPLQFTSVQKLGSTDRVASVTVAIDANLQKDGQLYLAWLGAWGTLQFSSVQSSGFAEVPSTLYGHVWGVLVKQSAVKLQDLPSVAVAGPELLWVSNP</sequence>
<evidence type="ECO:0000313" key="2">
    <source>
        <dbReference type="EMBL" id="KAJ9143132.1"/>
    </source>
</evidence>
<dbReference type="PANTHER" id="PTHR34883">
    <property type="entry name" value="SERINE-RICH PROTEIN, PUTATIVE-RELATED-RELATED"/>
    <property type="match status" value="1"/>
</dbReference>
<reference evidence="2" key="1">
    <citation type="submission" date="2022-07" db="EMBL/GenBank/DDBJ databases">
        <title>Fungi with potential for degradation of polypropylene.</title>
        <authorList>
            <person name="Gostincar C."/>
        </authorList>
    </citation>
    <scope>NUCLEOTIDE SEQUENCE</scope>
    <source>
        <strain evidence="2">EXF-13308</strain>
    </source>
</reference>
<dbReference type="InterPro" id="IPR008972">
    <property type="entry name" value="Cupredoxin"/>
</dbReference>
<dbReference type="Proteomes" id="UP001174694">
    <property type="component" value="Unassembled WGS sequence"/>
</dbReference>
<protein>
    <submittedName>
        <fullName evidence="2">Cupredoxin</fullName>
    </submittedName>
</protein>
<keyword evidence="3" id="KW-1185">Reference proteome</keyword>
<evidence type="ECO:0000256" key="1">
    <source>
        <dbReference type="SAM" id="SignalP"/>
    </source>
</evidence>
<dbReference type="AlphaFoldDB" id="A0AA38RCU2"/>
<feature type="chain" id="PRO_5041467302" evidence="1">
    <location>
        <begin position="21"/>
        <end position="626"/>
    </location>
</feature>
<comment type="caution">
    <text evidence="2">The sequence shown here is derived from an EMBL/GenBank/DDBJ whole genome shotgun (WGS) entry which is preliminary data.</text>
</comment>
<dbReference type="SUPFAM" id="SSF49503">
    <property type="entry name" value="Cupredoxins"/>
    <property type="match status" value="2"/>
</dbReference>
<accession>A0AA38RCU2</accession>